<name>A0A081XN58_STRTO</name>
<accession>A0A081XN58</accession>
<keyword evidence="2" id="KW-1185">Reference proteome</keyword>
<evidence type="ECO:0000313" key="1">
    <source>
        <dbReference type="EMBL" id="KES04981.1"/>
    </source>
</evidence>
<sequence>MDSVLETGGELALIAAAPHQVPHDLPHRRLPPGLFAVPSGERTAAIEGTMDPGLWPPALPAEGLPCPLHGTIGCPIPDRAAISVLLHGLTGPHPRYTDLAGTEAELLHGLTAVLAWLIRHALHRAVLDGVTTVERLLHAVVRWAEAINSTGRLPYGQLRTAAQYAQVAGRLRVQHGQGSIGMAWFGHGLRWAEAVHDAPARATLLSDMCTLVRLDRDTTSTLDHAQAVGAVDRRRRWVAVLSHLYLARGHALGGDTAECLRQIRLARRGLGRLGDRDRLEAPWLRGADGEMWLESAVGGALRDLAVVTGDRATARRAVGTTVRSRALVPPSMRGTHLLLTLRLADSWACAGNPQAAVALVSPVREEAMRSRDLMIRAELGGLHGRLLTDWGGVPEVRDYRLHVLDPDV</sequence>
<dbReference type="AlphaFoldDB" id="A0A081XN58"/>
<evidence type="ECO:0000313" key="2">
    <source>
        <dbReference type="Proteomes" id="UP000028341"/>
    </source>
</evidence>
<dbReference type="Proteomes" id="UP000028341">
    <property type="component" value="Unassembled WGS sequence"/>
</dbReference>
<organism evidence="1 2">
    <name type="scientific">Streptomyces toyocaensis</name>
    <dbReference type="NCBI Taxonomy" id="55952"/>
    <lineage>
        <taxon>Bacteria</taxon>
        <taxon>Bacillati</taxon>
        <taxon>Actinomycetota</taxon>
        <taxon>Actinomycetes</taxon>
        <taxon>Kitasatosporales</taxon>
        <taxon>Streptomycetaceae</taxon>
        <taxon>Streptomyces</taxon>
    </lineage>
</organism>
<dbReference type="eggNOG" id="COG1813">
    <property type="taxonomic scope" value="Bacteria"/>
</dbReference>
<comment type="caution">
    <text evidence="1">The sequence shown here is derived from an EMBL/GenBank/DDBJ whole genome shotgun (WGS) entry which is preliminary data.</text>
</comment>
<dbReference type="EMBL" id="JFCB01000021">
    <property type="protein sequence ID" value="KES04981.1"/>
    <property type="molecule type" value="Genomic_DNA"/>
</dbReference>
<proteinExistence type="predicted"/>
<gene>
    <name evidence="1" type="ORF">BU52_22420</name>
</gene>
<dbReference type="STRING" id="55952.BU52_22420"/>
<protein>
    <submittedName>
        <fullName evidence="1">XRE family transcriptional regulator</fullName>
    </submittedName>
</protein>
<reference evidence="1 2" key="1">
    <citation type="submission" date="2014-02" db="EMBL/GenBank/DDBJ databases">
        <title>The genome announcement of Streptomyces toyocaensis NRRL15009.</title>
        <authorList>
            <person name="Hong H.-J."/>
            <person name="Kwun M.J."/>
        </authorList>
    </citation>
    <scope>NUCLEOTIDE SEQUENCE [LARGE SCALE GENOMIC DNA]</scope>
    <source>
        <strain evidence="1 2">NRRL 15009</strain>
    </source>
</reference>